<dbReference type="KEGG" id="psoj:PHYSODRAFT_531096"/>
<dbReference type="Proteomes" id="UP000002640">
    <property type="component" value="Unassembled WGS sequence"/>
</dbReference>
<sequence length="93" mass="10123">MHGRFISLSQLSFEIRAANVEQGPGGCNVAKTKTNMALCESTLRHAFPKLETSERGRQLAARLRGQRSETSGVAVFGWDNEEGRVLSVGSESD</sequence>
<dbReference type="RefSeq" id="XP_009538179.1">
    <property type="nucleotide sequence ID" value="XM_009539884.1"/>
</dbReference>
<evidence type="ECO:0000313" key="1">
    <source>
        <dbReference type="EMBL" id="EGZ06282.1"/>
    </source>
</evidence>
<dbReference type="InParanoid" id="G5ADM9"/>
<accession>G5ADM9</accession>
<gene>
    <name evidence="1" type="ORF">PHYSODRAFT_531096</name>
</gene>
<name>G5ADM9_PHYSP</name>
<dbReference type="GeneID" id="20661563"/>
<organism evidence="1 2">
    <name type="scientific">Phytophthora sojae (strain P6497)</name>
    <name type="common">Soybean stem and root rot agent</name>
    <name type="synonym">Phytophthora megasperma f. sp. glycines</name>
    <dbReference type="NCBI Taxonomy" id="1094619"/>
    <lineage>
        <taxon>Eukaryota</taxon>
        <taxon>Sar</taxon>
        <taxon>Stramenopiles</taxon>
        <taxon>Oomycota</taxon>
        <taxon>Peronosporomycetes</taxon>
        <taxon>Peronosporales</taxon>
        <taxon>Peronosporaceae</taxon>
        <taxon>Phytophthora</taxon>
    </lineage>
</organism>
<evidence type="ECO:0000313" key="2">
    <source>
        <dbReference type="Proteomes" id="UP000002640"/>
    </source>
</evidence>
<dbReference type="EMBL" id="JH159164">
    <property type="protein sequence ID" value="EGZ06282.1"/>
    <property type="molecule type" value="Genomic_DNA"/>
</dbReference>
<dbReference type="AlphaFoldDB" id="G5ADM9"/>
<reference evidence="1 2" key="1">
    <citation type="journal article" date="2006" name="Science">
        <title>Phytophthora genome sequences uncover evolutionary origins and mechanisms of pathogenesis.</title>
        <authorList>
            <person name="Tyler B.M."/>
            <person name="Tripathy S."/>
            <person name="Zhang X."/>
            <person name="Dehal P."/>
            <person name="Jiang R.H."/>
            <person name="Aerts A."/>
            <person name="Arredondo F.D."/>
            <person name="Baxter L."/>
            <person name="Bensasson D."/>
            <person name="Beynon J.L."/>
            <person name="Chapman J."/>
            <person name="Damasceno C.M."/>
            <person name="Dorrance A.E."/>
            <person name="Dou D."/>
            <person name="Dickerman A.W."/>
            <person name="Dubchak I.L."/>
            <person name="Garbelotto M."/>
            <person name="Gijzen M."/>
            <person name="Gordon S.G."/>
            <person name="Govers F."/>
            <person name="Grunwald N.J."/>
            <person name="Huang W."/>
            <person name="Ivors K.L."/>
            <person name="Jones R.W."/>
            <person name="Kamoun S."/>
            <person name="Krampis K."/>
            <person name="Lamour K.H."/>
            <person name="Lee M.K."/>
            <person name="McDonald W.H."/>
            <person name="Medina M."/>
            <person name="Meijer H.J."/>
            <person name="Nordberg E.K."/>
            <person name="Maclean D.J."/>
            <person name="Ospina-Giraldo M.D."/>
            <person name="Morris P.F."/>
            <person name="Phuntumart V."/>
            <person name="Putnam N.H."/>
            <person name="Rash S."/>
            <person name="Rose J.K."/>
            <person name="Sakihama Y."/>
            <person name="Salamov A.A."/>
            <person name="Savidor A."/>
            <person name="Scheuring C.F."/>
            <person name="Smith B.M."/>
            <person name="Sobral B.W."/>
            <person name="Terry A."/>
            <person name="Torto-Alalibo T.A."/>
            <person name="Win J."/>
            <person name="Xu Z."/>
            <person name="Zhang H."/>
            <person name="Grigoriev I.V."/>
            <person name="Rokhsar D.S."/>
            <person name="Boore J.L."/>
        </authorList>
    </citation>
    <scope>NUCLEOTIDE SEQUENCE [LARGE SCALE GENOMIC DNA]</scope>
    <source>
        <strain evidence="1 2">P6497</strain>
    </source>
</reference>
<protein>
    <submittedName>
        <fullName evidence="1">Uncharacterized protein</fullName>
    </submittedName>
</protein>
<proteinExistence type="predicted"/>
<keyword evidence="2" id="KW-1185">Reference proteome</keyword>